<reference evidence="2" key="3">
    <citation type="submission" date="2010-09" db="EMBL/GenBank/DDBJ databases">
        <title>Annotation of Gaeumannomyces graminis var. tritici R3-111a-1.</title>
        <authorList>
            <consortium name="The Broad Institute Genome Sequencing Platform"/>
            <person name="Ma L.-J."/>
            <person name="Dead R."/>
            <person name="Young S.K."/>
            <person name="Zeng Q."/>
            <person name="Gargeya S."/>
            <person name="Fitzgerald M."/>
            <person name="Haas B."/>
            <person name="Abouelleil A."/>
            <person name="Alvarado L."/>
            <person name="Arachchi H.M."/>
            <person name="Berlin A."/>
            <person name="Brown A."/>
            <person name="Chapman S.B."/>
            <person name="Chen Z."/>
            <person name="Dunbar C."/>
            <person name="Freedman E."/>
            <person name="Gearin G."/>
            <person name="Gellesch M."/>
            <person name="Goldberg J."/>
            <person name="Griggs A."/>
            <person name="Gujja S."/>
            <person name="Heiman D."/>
            <person name="Howarth C."/>
            <person name="Larson L."/>
            <person name="Lui A."/>
            <person name="MacDonald P.J.P."/>
            <person name="Mehta T."/>
            <person name="Montmayeur A."/>
            <person name="Murphy C."/>
            <person name="Neiman D."/>
            <person name="Pearson M."/>
            <person name="Priest M."/>
            <person name="Roberts A."/>
            <person name="Saif S."/>
            <person name="Shea T."/>
            <person name="Shenoy N."/>
            <person name="Sisk P."/>
            <person name="Stolte C."/>
            <person name="Sykes S."/>
            <person name="Yandava C."/>
            <person name="Wortman J."/>
            <person name="Nusbaum C."/>
            <person name="Birren B."/>
        </authorList>
    </citation>
    <scope>NUCLEOTIDE SEQUENCE</scope>
    <source>
        <strain evidence="2">R3-111a-1</strain>
    </source>
</reference>
<dbReference type="AlphaFoldDB" id="J3NJB9"/>
<reference evidence="3" key="4">
    <citation type="journal article" date="2015" name="G3 (Bethesda)">
        <title>Genome sequences of three phytopathogenic species of the Magnaporthaceae family of fungi.</title>
        <authorList>
            <person name="Okagaki L.H."/>
            <person name="Nunes C.C."/>
            <person name="Sailsbery J."/>
            <person name="Clay B."/>
            <person name="Brown D."/>
            <person name="John T."/>
            <person name="Oh Y."/>
            <person name="Young N."/>
            <person name="Fitzgerald M."/>
            <person name="Haas B.J."/>
            <person name="Zeng Q."/>
            <person name="Young S."/>
            <person name="Adiconis X."/>
            <person name="Fan L."/>
            <person name="Levin J.Z."/>
            <person name="Mitchell T.K."/>
            <person name="Okubara P.A."/>
            <person name="Farman M.L."/>
            <person name="Kohn L.M."/>
            <person name="Birren B."/>
            <person name="Ma L.-J."/>
            <person name="Dean R.A."/>
        </authorList>
    </citation>
    <scope>NUCLEOTIDE SEQUENCE</scope>
    <source>
        <strain evidence="3">R3-111a-1</strain>
    </source>
</reference>
<dbReference type="Proteomes" id="UP000006039">
    <property type="component" value="Unassembled WGS sequence"/>
</dbReference>
<accession>J3NJB9</accession>
<organism evidence="2">
    <name type="scientific">Gaeumannomyces tritici (strain R3-111a-1)</name>
    <name type="common">Wheat and barley take-all root rot fungus</name>
    <name type="synonym">Gaeumannomyces graminis var. tritici</name>
    <dbReference type="NCBI Taxonomy" id="644352"/>
    <lineage>
        <taxon>Eukaryota</taxon>
        <taxon>Fungi</taxon>
        <taxon>Dikarya</taxon>
        <taxon>Ascomycota</taxon>
        <taxon>Pezizomycotina</taxon>
        <taxon>Sordariomycetes</taxon>
        <taxon>Sordariomycetidae</taxon>
        <taxon>Magnaporthales</taxon>
        <taxon>Magnaporthaceae</taxon>
        <taxon>Gaeumannomyces</taxon>
    </lineage>
</organism>
<evidence type="ECO:0000313" key="4">
    <source>
        <dbReference type="Proteomes" id="UP000006039"/>
    </source>
</evidence>
<evidence type="ECO:0000256" key="1">
    <source>
        <dbReference type="SAM" id="MobiDB-lite"/>
    </source>
</evidence>
<keyword evidence="4" id="KW-1185">Reference proteome</keyword>
<proteinExistence type="predicted"/>
<evidence type="ECO:0000313" key="2">
    <source>
        <dbReference type="EMBL" id="EJT81370.1"/>
    </source>
</evidence>
<reference evidence="3" key="5">
    <citation type="submission" date="2018-04" db="UniProtKB">
        <authorList>
            <consortium name="EnsemblFungi"/>
        </authorList>
    </citation>
    <scope>IDENTIFICATION</scope>
    <source>
        <strain evidence="3">R3-111a-1</strain>
    </source>
</reference>
<evidence type="ECO:0000313" key="3">
    <source>
        <dbReference type="EnsemblFungi" id="EJT81370"/>
    </source>
</evidence>
<feature type="compositionally biased region" description="Basic and acidic residues" evidence="1">
    <location>
        <begin position="41"/>
        <end position="51"/>
    </location>
</feature>
<protein>
    <submittedName>
        <fullName evidence="2 3">Uncharacterized protein</fullName>
    </submittedName>
</protein>
<dbReference type="GeneID" id="20341809"/>
<feature type="region of interest" description="Disordered" evidence="1">
    <location>
        <begin position="31"/>
        <end position="51"/>
    </location>
</feature>
<dbReference type="EMBL" id="GL385395">
    <property type="protein sequence ID" value="EJT81370.1"/>
    <property type="molecule type" value="Genomic_DNA"/>
</dbReference>
<dbReference type="VEuPathDB" id="FungiDB:GGTG_01351"/>
<reference evidence="2" key="2">
    <citation type="submission" date="2010-07" db="EMBL/GenBank/DDBJ databases">
        <authorList>
            <consortium name="The Broad Institute Genome Sequencing Platform"/>
            <consortium name="Broad Institute Genome Sequencing Center for Infectious Disease"/>
            <person name="Ma L.-J."/>
            <person name="Dead R."/>
            <person name="Young S."/>
            <person name="Zeng Q."/>
            <person name="Koehrsen M."/>
            <person name="Alvarado L."/>
            <person name="Berlin A."/>
            <person name="Chapman S.B."/>
            <person name="Chen Z."/>
            <person name="Freedman E."/>
            <person name="Gellesch M."/>
            <person name="Goldberg J."/>
            <person name="Griggs A."/>
            <person name="Gujja S."/>
            <person name="Heilman E.R."/>
            <person name="Heiman D."/>
            <person name="Hepburn T."/>
            <person name="Howarth C."/>
            <person name="Jen D."/>
            <person name="Larson L."/>
            <person name="Mehta T."/>
            <person name="Neiman D."/>
            <person name="Pearson M."/>
            <person name="Roberts A."/>
            <person name="Saif S."/>
            <person name="Shea T."/>
            <person name="Shenoy N."/>
            <person name="Sisk P."/>
            <person name="Stolte C."/>
            <person name="Sykes S."/>
            <person name="Walk T."/>
            <person name="White J."/>
            <person name="Yandava C."/>
            <person name="Haas B."/>
            <person name="Nusbaum C."/>
            <person name="Birren B."/>
        </authorList>
    </citation>
    <scope>NUCLEOTIDE SEQUENCE</scope>
    <source>
        <strain evidence="2">R3-111a-1</strain>
    </source>
</reference>
<dbReference type="RefSeq" id="XP_009217379.1">
    <property type="nucleotide sequence ID" value="XM_009219115.1"/>
</dbReference>
<reference evidence="4" key="1">
    <citation type="submission" date="2010-07" db="EMBL/GenBank/DDBJ databases">
        <title>The genome sequence of Gaeumannomyces graminis var. tritici strain R3-111a-1.</title>
        <authorList>
            <consortium name="The Broad Institute Genome Sequencing Platform"/>
            <person name="Ma L.-J."/>
            <person name="Dead R."/>
            <person name="Young S."/>
            <person name="Zeng Q."/>
            <person name="Koehrsen M."/>
            <person name="Alvarado L."/>
            <person name="Berlin A."/>
            <person name="Chapman S.B."/>
            <person name="Chen Z."/>
            <person name="Freedman E."/>
            <person name="Gellesch M."/>
            <person name="Goldberg J."/>
            <person name="Griggs A."/>
            <person name="Gujja S."/>
            <person name="Heilman E.R."/>
            <person name="Heiman D."/>
            <person name="Hepburn T."/>
            <person name="Howarth C."/>
            <person name="Jen D."/>
            <person name="Larson L."/>
            <person name="Mehta T."/>
            <person name="Neiman D."/>
            <person name="Pearson M."/>
            <person name="Roberts A."/>
            <person name="Saif S."/>
            <person name="Shea T."/>
            <person name="Shenoy N."/>
            <person name="Sisk P."/>
            <person name="Stolte C."/>
            <person name="Sykes S."/>
            <person name="Walk T."/>
            <person name="White J."/>
            <person name="Yandava C."/>
            <person name="Haas B."/>
            <person name="Nusbaum C."/>
            <person name="Birren B."/>
        </authorList>
    </citation>
    <scope>NUCLEOTIDE SEQUENCE [LARGE SCALE GENOMIC DNA]</scope>
    <source>
        <strain evidence="4">R3-111a-1</strain>
    </source>
</reference>
<dbReference type="EnsemblFungi" id="EJT81370">
    <property type="protein sequence ID" value="EJT81370"/>
    <property type="gene ID" value="GGTG_01351"/>
</dbReference>
<sequence length="93" mass="10346">MVVDVDYGRLWITKQRYYGCGATCPGAKYLSPQAGNRGRRSRDGGGEVSKREEYTYKERGWRAPLSRIVVLGLFDPFDNKSRQVGAPGASLMA</sequence>
<gene>
    <name evidence="3" type="primary">20341809</name>
    <name evidence="2" type="ORF">GGTG_01351</name>
</gene>
<dbReference type="HOGENOM" id="CLU_2399794_0_0_1"/>
<name>J3NJB9_GAET3</name>